<proteinExistence type="predicted"/>
<dbReference type="EMBL" id="JTJL01000020">
    <property type="protein sequence ID" value="OBW94698.1"/>
    <property type="molecule type" value="Genomic_DNA"/>
</dbReference>
<sequence>MVMTNLKLFQQYPALLQQLAEIEDLFKQIIATAKLAPAVIDHVALRVNDLTLAQQWRSCLAADATLLSDNEINGRPIYLYELKQPLTVLGQTVAVVELPFPTEKQYPQQGWEHIEMIVPFAAEETVDEWFVRIETQLKIASDRIILKKSCHKAVGEGLPNPAVAIKLLDKRNFATIKLHPYAIKRIVMSEQQL</sequence>
<evidence type="ECO:0000313" key="1">
    <source>
        <dbReference type="EMBL" id="OBW94698.1"/>
    </source>
</evidence>
<dbReference type="Pfam" id="PF06185">
    <property type="entry name" value="YecM"/>
    <property type="match status" value="1"/>
</dbReference>
<keyword evidence="4" id="KW-1185">Reference proteome</keyword>
<gene>
    <name evidence="1" type="ORF">QS62_05660</name>
    <name evidence="2" type="ORF">QV09_03660</name>
</gene>
<accession>A0A1A7NYB2</accession>
<reference evidence="3 4" key="1">
    <citation type="submission" date="2014-11" db="EMBL/GenBank/DDBJ databases">
        <title>Pan-genome of Gallibacterium spp.</title>
        <authorList>
            <person name="Kudirkiene E."/>
            <person name="Bojesen A.M."/>
        </authorList>
    </citation>
    <scope>NUCLEOTIDE SEQUENCE [LARGE SCALE GENOMIC DNA]</scope>
    <source>
        <strain evidence="2 3">18469/18</strain>
        <strain evidence="1 4">F150</strain>
    </source>
</reference>
<comment type="caution">
    <text evidence="1">The sequence shown here is derived from an EMBL/GenBank/DDBJ whole genome shotgun (WGS) entry which is preliminary data.</text>
</comment>
<dbReference type="SUPFAM" id="SSF54593">
    <property type="entry name" value="Glyoxalase/Bleomycin resistance protein/Dihydroxybiphenyl dioxygenase"/>
    <property type="match status" value="1"/>
</dbReference>
<name>A0A1A7NYB2_9PAST</name>
<dbReference type="GO" id="GO:0005829">
    <property type="term" value="C:cytosol"/>
    <property type="evidence" value="ECO:0007669"/>
    <property type="project" value="TreeGrafter"/>
</dbReference>
<evidence type="ECO:0008006" key="5">
    <source>
        <dbReference type="Google" id="ProtNLM"/>
    </source>
</evidence>
<dbReference type="PANTHER" id="PTHR37519:SF1">
    <property type="entry name" value="DIHYDROXYBIPHENYL DIOXYGENASE DOMAIN-CONTAINING PROTEIN"/>
    <property type="match status" value="1"/>
</dbReference>
<dbReference type="InterPro" id="IPR010393">
    <property type="entry name" value="DUF991_YecM-like"/>
</dbReference>
<evidence type="ECO:0000313" key="4">
    <source>
        <dbReference type="Proteomes" id="UP000092649"/>
    </source>
</evidence>
<dbReference type="EMBL" id="JTJU01000018">
    <property type="protein sequence ID" value="OBX11099.1"/>
    <property type="molecule type" value="Genomic_DNA"/>
</dbReference>
<evidence type="ECO:0000313" key="2">
    <source>
        <dbReference type="EMBL" id="OBX11099.1"/>
    </source>
</evidence>
<protein>
    <recommendedName>
        <fullName evidence="5">VOC family protein</fullName>
    </recommendedName>
</protein>
<dbReference type="Gene3D" id="3.10.180.10">
    <property type="entry name" value="2,3-Dihydroxybiphenyl 1,2-Dioxygenase, domain 1"/>
    <property type="match status" value="1"/>
</dbReference>
<dbReference type="Proteomes" id="UP000092527">
    <property type="component" value="Unassembled WGS sequence"/>
</dbReference>
<evidence type="ECO:0000313" key="3">
    <source>
        <dbReference type="Proteomes" id="UP000092527"/>
    </source>
</evidence>
<organism evidence="1 4">
    <name type="scientific">Gallibacterium salpingitidis</name>
    <dbReference type="NCBI Taxonomy" id="505341"/>
    <lineage>
        <taxon>Bacteria</taxon>
        <taxon>Pseudomonadati</taxon>
        <taxon>Pseudomonadota</taxon>
        <taxon>Gammaproteobacteria</taxon>
        <taxon>Pasteurellales</taxon>
        <taxon>Pasteurellaceae</taxon>
        <taxon>Gallibacterium</taxon>
    </lineage>
</organism>
<dbReference type="PANTHER" id="PTHR37519">
    <property type="match status" value="1"/>
</dbReference>
<dbReference type="AlphaFoldDB" id="A0A1A7NYB2"/>
<dbReference type="PATRIC" id="fig|505341.3.peg.1141"/>
<dbReference type="InterPro" id="IPR029068">
    <property type="entry name" value="Glyas_Bleomycin-R_OHBP_Dase"/>
</dbReference>
<dbReference type="Proteomes" id="UP000092649">
    <property type="component" value="Unassembled WGS sequence"/>
</dbReference>